<accession>A0A4Z2EUS5</accession>
<dbReference type="EMBL" id="SRLO01002627">
    <property type="protein sequence ID" value="TNN32549.1"/>
    <property type="molecule type" value="Genomic_DNA"/>
</dbReference>
<proteinExistence type="predicted"/>
<dbReference type="Proteomes" id="UP000314294">
    <property type="component" value="Unassembled WGS sequence"/>
</dbReference>
<dbReference type="OrthoDB" id="269822at2759"/>
<evidence type="ECO:0000256" key="1">
    <source>
        <dbReference type="SAM" id="MobiDB-lite"/>
    </source>
</evidence>
<evidence type="ECO:0000313" key="2">
    <source>
        <dbReference type="EMBL" id="TNN32549.1"/>
    </source>
</evidence>
<name>A0A4Z2EUS5_9TELE</name>
<organism evidence="2 3">
    <name type="scientific">Liparis tanakae</name>
    <name type="common">Tanaka's snailfish</name>
    <dbReference type="NCBI Taxonomy" id="230148"/>
    <lineage>
        <taxon>Eukaryota</taxon>
        <taxon>Metazoa</taxon>
        <taxon>Chordata</taxon>
        <taxon>Craniata</taxon>
        <taxon>Vertebrata</taxon>
        <taxon>Euteleostomi</taxon>
        <taxon>Actinopterygii</taxon>
        <taxon>Neopterygii</taxon>
        <taxon>Teleostei</taxon>
        <taxon>Neoteleostei</taxon>
        <taxon>Acanthomorphata</taxon>
        <taxon>Eupercaria</taxon>
        <taxon>Perciformes</taxon>
        <taxon>Cottioidei</taxon>
        <taxon>Cottales</taxon>
        <taxon>Liparidae</taxon>
        <taxon>Liparis</taxon>
    </lineage>
</organism>
<feature type="compositionally biased region" description="Basic residues" evidence="1">
    <location>
        <begin position="43"/>
        <end position="64"/>
    </location>
</feature>
<keyword evidence="3" id="KW-1185">Reference proteome</keyword>
<feature type="region of interest" description="Disordered" evidence="1">
    <location>
        <begin position="28"/>
        <end position="67"/>
    </location>
</feature>
<evidence type="ECO:0000313" key="3">
    <source>
        <dbReference type="Proteomes" id="UP000314294"/>
    </source>
</evidence>
<dbReference type="AlphaFoldDB" id="A0A4Z2EUS5"/>
<protein>
    <submittedName>
        <fullName evidence="2">1-phosphatidylinositol 4,5-bisphosphate phosphodiesterase beta-3</fullName>
    </submittedName>
</protein>
<gene>
    <name evidence="2" type="primary">PLCB3_1</name>
    <name evidence="2" type="ORF">EYF80_057288</name>
</gene>
<dbReference type="Gene3D" id="2.30.29.240">
    <property type="match status" value="1"/>
</dbReference>
<sequence length="111" mass="12645">MAGAQPGVHALQLEPVSVPESLRRGNTFLKWDDNRMPTTSTTHQHHPHQHHQHHQHHHHHHHQQHQQAFFLPVETLVVRTQIAAAALLPASVERITPGEMKLQDIVRRGTG</sequence>
<comment type="caution">
    <text evidence="2">The sequence shown here is derived from an EMBL/GenBank/DDBJ whole genome shotgun (WGS) entry which is preliminary data.</text>
</comment>
<reference evidence="2 3" key="1">
    <citation type="submission" date="2019-03" db="EMBL/GenBank/DDBJ databases">
        <title>First draft genome of Liparis tanakae, snailfish: a comprehensive survey of snailfish specific genes.</title>
        <authorList>
            <person name="Kim W."/>
            <person name="Song I."/>
            <person name="Jeong J.-H."/>
            <person name="Kim D."/>
            <person name="Kim S."/>
            <person name="Ryu S."/>
            <person name="Song J.Y."/>
            <person name="Lee S.K."/>
        </authorList>
    </citation>
    <scope>NUCLEOTIDE SEQUENCE [LARGE SCALE GENOMIC DNA]</scope>
    <source>
        <tissue evidence="2">Muscle</tissue>
    </source>
</reference>